<accession>A0ABT1SMS5</accession>
<keyword evidence="3" id="KW-1185">Reference proteome</keyword>
<keyword evidence="1" id="KW-0732">Signal</keyword>
<proteinExistence type="predicted"/>
<protein>
    <submittedName>
        <fullName evidence="2">Uncharacterized protein</fullName>
    </submittedName>
</protein>
<evidence type="ECO:0000313" key="3">
    <source>
        <dbReference type="Proteomes" id="UP001524435"/>
    </source>
</evidence>
<name>A0ABT1SMS5_9FIRM</name>
<comment type="caution">
    <text evidence="2">The sequence shown here is derived from an EMBL/GenBank/DDBJ whole genome shotgun (WGS) entry which is preliminary data.</text>
</comment>
<dbReference type="RefSeq" id="WP_180963113.1">
    <property type="nucleotide sequence ID" value="NZ_CANTYB010000010.1"/>
</dbReference>
<dbReference type="EMBL" id="JANGCH010000017">
    <property type="protein sequence ID" value="MCQ5122531.1"/>
    <property type="molecule type" value="Genomic_DNA"/>
</dbReference>
<feature type="signal peptide" evidence="1">
    <location>
        <begin position="1"/>
        <end position="25"/>
    </location>
</feature>
<dbReference type="Proteomes" id="UP001524435">
    <property type="component" value="Unassembled WGS sequence"/>
</dbReference>
<gene>
    <name evidence="2" type="ORF">NE663_09705</name>
</gene>
<reference evidence="2 3" key="1">
    <citation type="submission" date="2022-06" db="EMBL/GenBank/DDBJ databases">
        <title>Isolation of gut microbiota from human fecal samples.</title>
        <authorList>
            <person name="Pamer E.G."/>
            <person name="Barat B."/>
            <person name="Waligurski E."/>
            <person name="Medina S."/>
            <person name="Paddock L."/>
            <person name="Mostad J."/>
        </authorList>
    </citation>
    <scope>NUCLEOTIDE SEQUENCE [LARGE SCALE GENOMIC DNA]</scope>
    <source>
        <strain evidence="2 3">DFI.6.1</strain>
    </source>
</reference>
<evidence type="ECO:0000313" key="2">
    <source>
        <dbReference type="EMBL" id="MCQ5122531.1"/>
    </source>
</evidence>
<sequence>MKKVVLAALSCFIFTIAFTSTTVFANDGDPVPAPYCTGPNCYYID</sequence>
<organism evidence="2 3">
    <name type="scientific">Massilicoli timonensis</name>
    <dbReference type="NCBI Taxonomy" id="2015901"/>
    <lineage>
        <taxon>Bacteria</taxon>
        <taxon>Bacillati</taxon>
        <taxon>Bacillota</taxon>
        <taxon>Erysipelotrichia</taxon>
        <taxon>Erysipelotrichales</taxon>
        <taxon>Erysipelotrichaceae</taxon>
        <taxon>Massilicoli</taxon>
    </lineage>
</organism>
<evidence type="ECO:0000256" key="1">
    <source>
        <dbReference type="SAM" id="SignalP"/>
    </source>
</evidence>
<feature type="chain" id="PRO_5046153219" evidence="1">
    <location>
        <begin position="26"/>
        <end position="45"/>
    </location>
</feature>